<evidence type="ECO:0000256" key="2">
    <source>
        <dbReference type="ARBA" id="ARBA00022692"/>
    </source>
</evidence>
<feature type="domain" description="Ig-like" evidence="10">
    <location>
        <begin position="133"/>
        <end position="233"/>
    </location>
</feature>
<dbReference type="PANTHER" id="PTHR12207">
    <property type="entry name" value="V-SET AND TRANSMEMBRANE DOMAIN-CONTAINING PROTEIN"/>
    <property type="match status" value="1"/>
</dbReference>
<keyword evidence="4" id="KW-0677">Repeat</keyword>
<feature type="domain" description="Ig-like" evidence="10">
    <location>
        <begin position="542"/>
        <end position="649"/>
    </location>
</feature>
<dbReference type="InterPro" id="IPR003598">
    <property type="entry name" value="Ig_sub2"/>
</dbReference>
<dbReference type="PANTHER" id="PTHR12207:SF3">
    <property type="entry name" value="PROSTAGLANDIN F2 RECEPTOR NEGATIVE REGULATOR"/>
    <property type="match status" value="1"/>
</dbReference>
<dbReference type="Proteomes" id="UP001501920">
    <property type="component" value="Chromosome 12"/>
</dbReference>
<dbReference type="STRING" id="42514.ENSPNAP00000032836"/>
<dbReference type="Ensembl" id="ENSPNAT00000023117.2">
    <property type="protein sequence ID" value="ENSPNAP00000032836.2"/>
    <property type="gene ID" value="ENSPNAG00000021016.2"/>
</dbReference>
<keyword evidence="8" id="KW-0393">Immunoglobulin domain</keyword>
<dbReference type="InterPro" id="IPR036179">
    <property type="entry name" value="Ig-like_dom_sf"/>
</dbReference>
<dbReference type="AlphaFoldDB" id="A0A3B4EC77"/>
<dbReference type="SMART" id="SM00408">
    <property type="entry name" value="IGc2"/>
    <property type="match status" value="2"/>
</dbReference>
<name>A0A3B4EC77_PYGNA</name>
<proteinExistence type="predicted"/>
<keyword evidence="12" id="KW-1185">Reference proteome</keyword>
<reference evidence="11 12" key="1">
    <citation type="submission" date="2020-10" db="EMBL/GenBank/DDBJ databases">
        <title>Pygocentrus nattereri (red-bellied piranha) genome, fPygNat1, primary haplotype.</title>
        <authorList>
            <person name="Myers G."/>
            <person name="Meyer A."/>
            <person name="Karagic N."/>
            <person name="Pippel M."/>
            <person name="Winkler S."/>
            <person name="Tracey A."/>
            <person name="Wood J."/>
            <person name="Formenti G."/>
            <person name="Howe K."/>
            <person name="Fedrigo O."/>
            <person name="Jarvis E.D."/>
        </authorList>
    </citation>
    <scope>NUCLEOTIDE SEQUENCE [LARGE SCALE GENOMIC DNA]</scope>
</reference>
<dbReference type="InterPro" id="IPR013106">
    <property type="entry name" value="Ig_V-set"/>
</dbReference>
<feature type="domain" description="Ig-like" evidence="10">
    <location>
        <begin position="7"/>
        <end position="113"/>
    </location>
</feature>
<dbReference type="OrthoDB" id="9873136at2759"/>
<accession>A0A3B4EC77</accession>
<protein>
    <recommendedName>
        <fullName evidence="10">Ig-like domain-containing protein</fullName>
    </recommendedName>
</protein>
<feature type="transmembrane region" description="Helical" evidence="9">
    <location>
        <begin position="687"/>
        <end position="713"/>
    </location>
</feature>
<evidence type="ECO:0000259" key="10">
    <source>
        <dbReference type="PROSITE" id="PS50835"/>
    </source>
</evidence>
<dbReference type="SMART" id="SM00406">
    <property type="entry name" value="IGv"/>
    <property type="match status" value="2"/>
</dbReference>
<evidence type="ECO:0000256" key="7">
    <source>
        <dbReference type="ARBA" id="ARBA00023157"/>
    </source>
</evidence>
<reference evidence="11" key="2">
    <citation type="submission" date="2025-08" db="UniProtKB">
        <authorList>
            <consortium name="Ensembl"/>
        </authorList>
    </citation>
    <scope>IDENTIFICATION</scope>
</reference>
<comment type="subcellular location">
    <subcellularLocation>
        <location evidence="1">Membrane</location>
        <topology evidence="1">Single-pass membrane protein</topology>
    </subcellularLocation>
</comment>
<dbReference type="FunFam" id="2.60.40.10:FF:000191">
    <property type="entry name" value="Immunoglobulin superfamily member 3"/>
    <property type="match status" value="1"/>
</dbReference>
<dbReference type="Pfam" id="PF07686">
    <property type="entry name" value="V-set"/>
    <property type="match status" value="1"/>
</dbReference>
<dbReference type="InterPro" id="IPR013783">
    <property type="entry name" value="Ig-like_fold"/>
</dbReference>
<feature type="domain" description="Ig-like" evidence="10">
    <location>
        <begin position="281"/>
        <end position="398"/>
    </location>
</feature>
<reference evidence="11" key="3">
    <citation type="submission" date="2025-09" db="UniProtKB">
        <authorList>
            <consortium name="Ensembl"/>
        </authorList>
    </citation>
    <scope>IDENTIFICATION</scope>
</reference>
<dbReference type="InterPro" id="IPR007110">
    <property type="entry name" value="Ig-like_dom"/>
</dbReference>
<evidence type="ECO:0000256" key="3">
    <source>
        <dbReference type="ARBA" id="ARBA00022729"/>
    </source>
</evidence>
<dbReference type="Gene3D" id="2.60.40.10">
    <property type="entry name" value="Immunoglobulins"/>
    <property type="match status" value="4"/>
</dbReference>
<dbReference type="PROSITE" id="PS50835">
    <property type="entry name" value="IG_LIKE"/>
    <property type="match status" value="4"/>
</dbReference>
<evidence type="ECO:0000256" key="9">
    <source>
        <dbReference type="SAM" id="Phobius"/>
    </source>
</evidence>
<keyword evidence="3" id="KW-0732">Signal</keyword>
<evidence type="ECO:0000256" key="8">
    <source>
        <dbReference type="ARBA" id="ARBA00023319"/>
    </source>
</evidence>
<sequence>LCLNWARKVSVPPGPLVRVEGQTLSLRCEVSDYEGPPEQDFDWKATRGSETINVISTFDSSFPDQSLKDRVISEDIRVQRLGDSTVELRIRESKVTDSATYTCSTPSTDSVISGNYHANVQLTVIADMLVLVPEAPVSSVTEGRSISLRCNISYDFVEGIYLSVTYSIKKEHSLEEDIFTFGPDVGVTVGLNFTRRYADGGMHLHMDSGGSYSLVLSGAVPADEGMYVCAARQWTREQGVWNRIQEKTAVMGQVAVVPTGEDGLQTFTVALDSPVVAQYLGEPTELVCKVTNISLFRWERLGVSWFYSVASPSNDQRTTDIIASLNENGALVPSEKYRSRIASGHIVVTQMEPATFKLHLLHTANTDAGEYACSVMTWAPTRHGNWKKSSEHRSHALTVRLASKGPGVSVAARIVRPATSTGSTFEMACQARLKNLQAGISLSVLILVQESIGAPNRKLASLNPDLILKLEDWLESSRKDSLSLLKSGREEFRFRIQGVQLTDKGFYSCEVGVWTRQDRNEWAEVAKADSNKVLLTFDHTRPSFELSISSDTSSIYPWETVKMECIVSVSGTSPNTDDVAYEIRWYLSPLRGSDSLTLLASMDRWGMVKKSPRNDSSDCSLERLRAQRFTLNIHGTQDSDAGEYYCTATPWIRSGISGVWSKEPDLISKRVFLNVKFALWDSIKLPLLYGTCASLSVGLFSLILGFVCARCCCRNTTHTPRSRIKLMDLEID</sequence>
<evidence type="ECO:0000313" key="11">
    <source>
        <dbReference type="Ensembl" id="ENSPNAP00000032836.2"/>
    </source>
</evidence>
<evidence type="ECO:0000256" key="5">
    <source>
        <dbReference type="ARBA" id="ARBA00022989"/>
    </source>
</evidence>
<keyword evidence="2 9" id="KW-0812">Transmembrane</keyword>
<organism evidence="11 12">
    <name type="scientific">Pygocentrus nattereri</name>
    <name type="common">Red-bellied piranha</name>
    <dbReference type="NCBI Taxonomy" id="42514"/>
    <lineage>
        <taxon>Eukaryota</taxon>
        <taxon>Metazoa</taxon>
        <taxon>Chordata</taxon>
        <taxon>Craniata</taxon>
        <taxon>Vertebrata</taxon>
        <taxon>Euteleostomi</taxon>
        <taxon>Actinopterygii</taxon>
        <taxon>Neopterygii</taxon>
        <taxon>Teleostei</taxon>
        <taxon>Ostariophysi</taxon>
        <taxon>Characiformes</taxon>
        <taxon>Characoidei</taxon>
        <taxon>Pygocentrus</taxon>
    </lineage>
</organism>
<dbReference type="GO" id="GO:0016020">
    <property type="term" value="C:membrane"/>
    <property type="evidence" value="ECO:0007669"/>
    <property type="project" value="UniProtKB-SubCell"/>
</dbReference>
<evidence type="ECO:0000256" key="1">
    <source>
        <dbReference type="ARBA" id="ARBA00004167"/>
    </source>
</evidence>
<keyword evidence="7" id="KW-1015">Disulfide bond</keyword>
<dbReference type="GeneTree" id="ENSGT00940000158367"/>
<evidence type="ECO:0000256" key="4">
    <source>
        <dbReference type="ARBA" id="ARBA00022737"/>
    </source>
</evidence>
<dbReference type="SMART" id="SM00409">
    <property type="entry name" value="IG"/>
    <property type="match status" value="5"/>
</dbReference>
<keyword evidence="6 9" id="KW-0472">Membrane</keyword>
<evidence type="ECO:0000313" key="12">
    <source>
        <dbReference type="Proteomes" id="UP001501920"/>
    </source>
</evidence>
<dbReference type="FunFam" id="2.60.40.10:FF:002026">
    <property type="entry name" value="Prostaglandin F2 receptor inhibitor"/>
    <property type="match status" value="1"/>
</dbReference>
<dbReference type="InterPro" id="IPR051102">
    <property type="entry name" value="IgSF_V-set/TM_domain"/>
</dbReference>
<dbReference type="SUPFAM" id="SSF48726">
    <property type="entry name" value="Immunoglobulin"/>
    <property type="match status" value="4"/>
</dbReference>
<evidence type="ECO:0000256" key="6">
    <source>
        <dbReference type="ARBA" id="ARBA00023136"/>
    </source>
</evidence>
<dbReference type="OMA" id="MPVSILW"/>
<dbReference type="InterPro" id="IPR003599">
    <property type="entry name" value="Ig_sub"/>
</dbReference>
<keyword evidence="5 9" id="KW-1133">Transmembrane helix</keyword>